<evidence type="ECO:0000259" key="5">
    <source>
        <dbReference type="PROSITE" id="PS50975"/>
    </source>
</evidence>
<feature type="domain" description="ATP-grasp" evidence="5">
    <location>
        <begin position="116"/>
        <end position="293"/>
    </location>
</feature>
<dbReference type="PANTHER" id="PTHR43055">
    <property type="entry name" value="FORMATE-DEPENDENT PHOSPHORIBOSYLGLYCINAMIDE FORMYLTRANSFERASE"/>
    <property type="match status" value="1"/>
</dbReference>
<dbReference type="GO" id="GO:0005524">
    <property type="term" value="F:ATP binding"/>
    <property type="evidence" value="ECO:0007669"/>
    <property type="project" value="UniProtKB-UniRule"/>
</dbReference>
<dbReference type="InterPro" id="IPR003806">
    <property type="entry name" value="ATP-grasp_PylC-type"/>
</dbReference>
<dbReference type="GO" id="GO:0046872">
    <property type="term" value="F:metal ion binding"/>
    <property type="evidence" value="ECO:0007669"/>
    <property type="project" value="InterPro"/>
</dbReference>
<name>A0AAQ3Y0L1_9ENTE</name>
<keyword evidence="2 4" id="KW-0547">Nucleotide-binding</keyword>
<organism evidence="6 7">
    <name type="scientific">Candidatus Enterococcus clewellii</name>
    <dbReference type="NCBI Taxonomy" id="1834193"/>
    <lineage>
        <taxon>Bacteria</taxon>
        <taxon>Bacillati</taxon>
        <taxon>Bacillota</taxon>
        <taxon>Bacilli</taxon>
        <taxon>Lactobacillales</taxon>
        <taxon>Enterococcaceae</taxon>
        <taxon>Enterococcus</taxon>
    </lineage>
</organism>
<protein>
    <recommendedName>
        <fullName evidence="5">ATP-grasp domain-containing protein</fullName>
    </recommendedName>
</protein>
<proteinExistence type="predicted"/>
<dbReference type="GO" id="GO:0016874">
    <property type="term" value="F:ligase activity"/>
    <property type="evidence" value="ECO:0007669"/>
    <property type="project" value="UniProtKB-KW"/>
</dbReference>
<reference evidence="6" key="2">
    <citation type="submission" date="2024-03" db="EMBL/GenBank/DDBJ databases">
        <title>The Genome Sequence of Enterococcus sp. DIV0242b.</title>
        <authorList>
            <consortium name="The Broad Institute Genomics Platform"/>
            <consortium name="The Broad Institute Microbial Omics Core"/>
            <consortium name="The Broad Institute Genomic Center for Infectious Diseases"/>
            <person name="Earl A."/>
            <person name="Manson A."/>
            <person name="Gilmore M."/>
            <person name="Schwartman J."/>
            <person name="Shea T."/>
            <person name="Abouelleil A."/>
            <person name="Cao P."/>
            <person name="Chapman S."/>
            <person name="Cusick C."/>
            <person name="Young S."/>
            <person name="Neafsey D."/>
            <person name="Nusbaum C."/>
            <person name="Birren B."/>
        </authorList>
    </citation>
    <scope>NUCLEOTIDE SEQUENCE</scope>
    <source>
        <strain evidence="6">9E7_DIV0242</strain>
    </source>
</reference>
<evidence type="ECO:0000256" key="4">
    <source>
        <dbReference type="PROSITE-ProRule" id="PRU00409"/>
    </source>
</evidence>
<keyword evidence="3 4" id="KW-0067">ATP-binding</keyword>
<dbReference type="InterPro" id="IPR011761">
    <property type="entry name" value="ATP-grasp"/>
</dbReference>
<dbReference type="NCBIfam" id="NF009406">
    <property type="entry name" value="PRK12767.1-5"/>
    <property type="match status" value="1"/>
</dbReference>
<dbReference type="PANTHER" id="PTHR43055:SF1">
    <property type="entry name" value="FORMATE-DEPENDENT PHOSPHORIBOSYLGLYCINAMIDE FORMYLTRANSFERASE"/>
    <property type="match status" value="1"/>
</dbReference>
<dbReference type="EMBL" id="CP147247">
    <property type="protein sequence ID" value="WYJ90281.1"/>
    <property type="molecule type" value="Genomic_DNA"/>
</dbReference>
<dbReference type="Gene3D" id="3.40.50.20">
    <property type="match status" value="1"/>
</dbReference>
<accession>A0AAQ3Y0L1</accession>
<evidence type="ECO:0000256" key="1">
    <source>
        <dbReference type="ARBA" id="ARBA00022598"/>
    </source>
</evidence>
<evidence type="ECO:0000313" key="7">
    <source>
        <dbReference type="Proteomes" id="UP000195141"/>
    </source>
</evidence>
<sequence length="323" mass="36553">MNILILSCGTRNKLVRYFKEGFSGVGKIIATDSSELAPALYEADSHYVVPKITEGNYIKEILSICKKESISLILTLIDPEISLISENKQLFEAIGCKILISPKEVVDRCLDKLAMFNHLDSLGIRTPRTYDSFQSVSNDLKKNKVTFPLFVKPRMGSASLGISIIESEKVLADVFTDNKELTIVQEFMDGNEYGVDAYIDLLSGELISLFIKKKIKMRAGETDKSVSIRNVELENFIIDFIEKSDYKGVIDIDVFEKDGFYYISEVNPRFGGGYPHAYECGVNFIEYIKINLQGNVNTAELGNYEENIFMMKYNDVIIKRLDK</sequence>
<dbReference type="Gene3D" id="3.30.470.20">
    <property type="entry name" value="ATP-grasp fold, B domain"/>
    <property type="match status" value="1"/>
</dbReference>
<evidence type="ECO:0000256" key="3">
    <source>
        <dbReference type="ARBA" id="ARBA00022840"/>
    </source>
</evidence>
<dbReference type="Pfam" id="PF02655">
    <property type="entry name" value="ATP-grasp_3"/>
    <property type="match status" value="1"/>
</dbReference>
<reference evidence="6" key="1">
    <citation type="submission" date="2017-05" db="EMBL/GenBank/DDBJ databases">
        <authorList>
            <consortium name="The Broad Institute Genomics Platform"/>
            <consortium name="The Broad Institute Genomic Center for Infectious Diseases"/>
            <person name="Earl A."/>
            <person name="Manson A."/>
            <person name="Schwartman J."/>
            <person name="Gilmore M."/>
            <person name="Abouelleil A."/>
            <person name="Cao P."/>
            <person name="Chapman S."/>
            <person name="Cusick C."/>
            <person name="Shea T."/>
            <person name="Young S."/>
            <person name="Neafsey D."/>
            <person name="Nusbaum C."/>
            <person name="Birren B."/>
        </authorList>
    </citation>
    <scope>NUCLEOTIDE SEQUENCE</scope>
    <source>
        <strain evidence="6">9E7_DIV0242</strain>
    </source>
</reference>
<evidence type="ECO:0000313" key="6">
    <source>
        <dbReference type="EMBL" id="WYJ90281.1"/>
    </source>
</evidence>
<gene>
    <name evidence="6" type="ORF">A5888_002038</name>
</gene>
<evidence type="ECO:0000256" key="2">
    <source>
        <dbReference type="ARBA" id="ARBA00022741"/>
    </source>
</evidence>
<dbReference type="SUPFAM" id="SSF56059">
    <property type="entry name" value="Glutathione synthetase ATP-binding domain-like"/>
    <property type="match status" value="1"/>
</dbReference>
<dbReference type="RefSeq" id="WP_339102060.1">
    <property type="nucleotide sequence ID" value="NZ_CP147247.1"/>
</dbReference>
<dbReference type="GO" id="GO:0005829">
    <property type="term" value="C:cytosol"/>
    <property type="evidence" value="ECO:0007669"/>
    <property type="project" value="TreeGrafter"/>
</dbReference>
<dbReference type="Pfam" id="PF21360">
    <property type="entry name" value="PylC-like_N"/>
    <property type="match status" value="1"/>
</dbReference>
<dbReference type="Proteomes" id="UP000195141">
    <property type="component" value="Chromosome"/>
</dbReference>
<dbReference type="Gene3D" id="3.30.1490.20">
    <property type="entry name" value="ATP-grasp fold, A domain"/>
    <property type="match status" value="1"/>
</dbReference>
<dbReference type="PROSITE" id="PS50975">
    <property type="entry name" value="ATP_GRASP"/>
    <property type="match status" value="1"/>
</dbReference>
<dbReference type="InterPro" id="IPR048764">
    <property type="entry name" value="PylC_N"/>
</dbReference>
<dbReference type="InterPro" id="IPR013815">
    <property type="entry name" value="ATP_grasp_subdomain_1"/>
</dbReference>
<keyword evidence="7" id="KW-1185">Reference proteome</keyword>
<dbReference type="AlphaFoldDB" id="A0AAQ3Y0L1"/>
<keyword evidence="1" id="KW-0436">Ligase</keyword>